<evidence type="ECO:0000256" key="5">
    <source>
        <dbReference type="SAM" id="MobiDB-lite"/>
    </source>
</evidence>
<dbReference type="PROSITE" id="PS50893">
    <property type="entry name" value="ABC_TRANSPORTER_2"/>
    <property type="match status" value="1"/>
</dbReference>
<evidence type="ECO:0000256" key="4">
    <source>
        <dbReference type="ARBA" id="ARBA00022840"/>
    </source>
</evidence>
<feature type="domain" description="ABC transporter" evidence="6">
    <location>
        <begin position="4"/>
        <end position="250"/>
    </location>
</feature>
<dbReference type="Gene3D" id="3.40.50.300">
    <property type="entry name" value="P-loop containing nucleotide triphosphate hydrolases"/>
    <property type="match status" value="1"/>
</dbReference>
<feature type="compositionally biased region" description="Acidic residues" evidence="5">
    <location>
        <begin position="319"/>
        <end position="330"/>
    </location>
</feature>
<evidence type="ECO:0000256" key="2">
    <source>
        <dbReference type="ARBA" id="ARBA00022448"/>
    </source>
</evidence>
<gene>
    <name evidence="7" type="ORF">AUR64_00090</name>
</gene>
<protein>
    <submittedName>
        <fullName evidence="7">ABC transporter</fullName>
    </submittedName>
</protein>
<dbReference type="CDD" id="cd03230">
    <property type="entry name" value="ABC_DR_subfamily_A"/>
    <property type="match status" value="1"/>
</dbReference>
<keyword evidence="2" id="KW-0813">Transport</keyword>
<accession>A0A0W1RDX6</accession>
<dbReference type="Proteomes" id="UP000054387">
    <property type="component" value="Unassembled WGS sequence"/>
</dbReference>
<reference evidence="7 8" key="1">
    <citation type="submission" date="2015-12" db="EMBL/GenBank/DDBJ databases">
        <title>Haloprofundus marisrubri gen. nov., sp. nov., an extremely halophilic archaeon isolated from the Discovery deep brine-seawater interface in the Red Sea.</title>
        <authorList>
            <person name="Zhang G."/>
            <person name="Stingl U."/>
            <person name="Rashid M."/>
        </authorList>
    </citation>
    <scope>NUCLEOTIDE SEQUENCE [LARGE SCALE GENOMIC DNA]</scope>
    <source>
        <strain evidence="7 8">SB9</strain>
    </source>
</reference>
<feature type="region of interest" description="Disordered" evidence="5">
    <location>
        <begin position="319"/>
        <end position="347"/>
    </location>
</feature>
<evidence type="ECO:0000313" key="8">
    <source>
        <dbReference type="Proteomes" id="UP000054387"/>
    </source>
</evidence>
<dbReference type="GO" id="GO:0005524">
    <property type="term" value="F:ATP binding"/>
    <property type="evidence" value="ECO:0007669"/>
    <property type="project" value="UniProtKB-KW"/>
</dbReference>
<evidence type="ECO:0000313" key="7">
    <source>
        <dbReference type="EMBL" id="KTG11629.1"/>
    </source>
</evidence>
<keyword evidence="3" id="KW-0547">Nucleotide-binding</keyword>
<dbReference type="EMBL" id="LOPU01000001">
    <property type="protein sequence ID" value="KTG11629.1"/>
    <property type="molecule type" value="Genomic_DNA"/>
</dbReference>
<dbReference type="STRING" id="1514971.AUR64_00090"/>
<dbReference type="GO" id="GO:0016887">
    <property type="term" value="F:ATP hydrolysis activity"/>
    <property type="evidence" value="ECO:0007669"/>
    <property type="project" value="InterPro"/>
</dbReference>
<sequence length="347" mass="38074">MPAIELRGLTKRYGSRRRLPGRGRRRKREGDKEETGGTLAVDDLSFSVESGEVFGYLGPNGAGKTTTIRTLLGFLSPTSGSASVLGADVSDETALLDVKRRIGYLPSEVEYDPGATGREIIDYHAALKGDVRSDELLELFDAPVDRRVSEYSTGNKRKLGLVLAFMHDPELVVMDEPTSGLDPLMQERFYDFLADEKTRGVTVFFSSHVLAEVRRVCDRVGILREGRLVALEDVETLLDRSGKRVRVRTLDPLGAGDFAVDGVHDREQYGEAELAFTFTGEYDALVSELSRHSVVDIDVREAPLEDVFMRFYGDIDPDTDTSADALADESADARSPQTATTGGDLDG</sequence>
<organism evidence="7 8">
    <name type="scientific">Haloprofundus marisrubri</name>
    <dbReference type="NCBI Taxonomy" id="1514971"/>
    <lineage>
        <taxon>Archaea</taxon>
        <taxon>Methanobacteriati</taxon>
        <taxon>Methanobacteriota</taxon>
        <taxon>Stenosarchaea group</taxon>
        <taxon>Halobacteria</taxon>
        <taxon>Halobacteriales</taxon>
        <taxon>Haloferacaceae</taxon>
        <taxon>Haloprofundus</taxon>
    </lineage>
</organism>
<dbReference type="SUPFAM" id="SSF52540">
    <property type="entry name" value="P-loop containing nucleoside triphosphate hydrolases"/>
    <property type="match status" value="1"/>
</dbReference>
<name>A0A0W1RDX6_9EURY</name>
<keyword evidence="4" id="KW-0067">ATP-binding</keyword>
<dbReference type="InterPro" id="IPR003439">
    <property type="entry name" value="ABC_transporter-like_ATP-bd"/>
</dbReference>
<comment type="similarity">
    <text evidence="1">Belongs to the ABC transporter superfamily.</text>
</comment>
<dbReference type="AlphaFoldDB" id="A0A0W1RDX6"/>
<dbReference type="InterPro" id="IPR003593">
    <property type="entry name" value="AAA+_ATPase"/>
</dbReference>
<keyword evidence="8" id="KW-1185">Reference proteome</keyword>
<dbReference type="InterPro" id="IPR027417">
    <property type="entry name" value="P-loop_NTPase"/>
</dbReference>
<evidence type="ECO:0000259" key="6">
    <source>
        <dbReference type="PROSITE" id="PS50893"/>
    </source>
</evidence>
<dbReference type="PANTHER" id="PTHR42711">
    <property type="entry name" value="ABC TRANSPORTER ATP-BINDING PROTEIN"/>
    <property type="match status" value="1"/>
</dbReference>
<dbReference type="RefSeq" id="WP_058579914.1">
    <property type="nucleotide sequence ID" value="NZ_LOPU01000001.1"/>
</dbReference>
<comment type="caution">
    <text evidence="7">The sequence shown here is derived from an EMBL/GenBank/DDBJ whole genome shotgun (WGS) entry which is preliminary data.</text>
</comment>
<dbReference type="SMART" id="SM00382">
    <property type="entry name" value="AAA"/>
    <property type="match status" value="1"/>
</dbReference>
<proteinExistence type="inferred from homology"/>
<evidence type="ECO:0000256" key="1">
    <source>
        <dbReference type="ARBA" id="ARBA00005417"/>
    </source>
</evidence>
<feature type="compositionally biased region" description="Basic residues" evidence="5">
    <location>
        <begin position="9"/>
        <end position="27"/>
    </location>
</feature>
<dbReference type="OrthoDB" id="87732at2157"/>
<dbReference type="PANTHER" id="PTHR42711:SF5">
    <property type="entry name" value="ABC TRANSPORTER ATP-BINDING PROTEIN NATA"/>
    <property type="match status" value="1"/>
</dbReference>
<evidence type="ECO:0000256" key="3">
    <source>
        <dbReference type="ARBA" id="ARBA00022741"/>
    </source>
</evidence>
<feature type="region of interest" description="Disordered" evidence="5">
    <location>
        <begin position="1"/>
        <end position="38"/>
    </location>
</feature>
<dbReference type="Pfam" id="PF00005">
    <property type="entry name" value="ABC_tran"/>
    <property type="match status" value="1"/>
</dbReference>
<dbReference type="InterPro" id="IPR050763">
    <property type="entry name" value="ABC_transporter_ATP-binding"/>
</dbReference>